<dbReference type="Proteomes" id="UP000605986">
    <property type="component" value="Unassembled WGS sequence"/>
</dbReference>
<reference evidence="1" key="1">
    <citation type="submission" date="2020-01" db="EMBL/GenBank/DDBJ databases">
        <title>Identification and distribution of gene clusters putatively required for synthesis of sphingolipid metabolism inhibitors in phylogenetically diverse species of the filamentous fungus Fusarium.</title>
        <authorList>
            <person name="Kim H.-S."/>
            <person name="Busman M."/>
            <person name="Brown D.W."/>
            <person name="Divon H."/>
            <person name="Uhlig S."/>
            <person name="Proctor R.H."/>
        </authorList>
    </citation>
    <scope>NUCLEOTIDE SEQUENCE</scope>
    <source>
        <strain evidence="1">NRRL 53441</strain>
    </source>
</reference>
<dbReference type="AlphaFoldDB" id="A0A8H4P3J6"/>
<proteinExistence type="predicted"/>
<accession>A0A8H4P3J6</accession>
<gene>
    <name evidence="1" type="ORF">F53441_9323</name>
</gene>
<dbReference type="EMBL" id="JAADJG010000415">
    <property type="protein sequence ID" value="KAF4447092.1"/>
    <property type="molecule type" value="Genomic_DNA"/>
</dbReference>
<comment type="caution">
    <text evidence="1">The sequence shown here is derived from an EMBL/GenBank/DDBJ whole genome shotgun (WGS) entry which is preliminary data.</text>
</comment>
<name>A0A8H4P3J6_9HYPO</name>
<protein>
    <submittedName>
        <fullName evidence="1">Uncharacterized protein</fullName>
    </submittedName>
</protein>
<keyword evidence="2" id="KW-1185">Reference proteome</keyword>
<evidence type="ECO:0000313" key="1">
    <source>
        <dbReference type="EMBL" id="KAF4447092.1"/>
    </source>
</evidence>
<evidence type="ECO:0000313" key="2">
    <source>
        <dbReference type="Proteomes" id="UP000605986"/>
    </source>
</evidence>
<organism evidence="1 2">
    <name type="scientific">Fusarium austroafricanum</name>
    <dbReference type="NCBI Taxonomy" id="2364996"/>
    <lineage>
        <taxon>Eukaryota</taxon>
        <taxon>Fungi</taxon>
        <taxon>Dikarya</taxon>
        <taxon>Ascomycota</taxon>
        <taxon>Pezizomycotina</taxon>
        <taxon>Sordariomycetes</taxon>
        <taxon>Hypocreomycetidae</taxon>
        <taxon>Hypocreales</taxon>
        <taxon>Nectriaceae</taxon>
        <taxon>Fusarium</taxon>
        <taxon>Fusarium concolor species complex</taxon>
    </lineage>
</organism>
<sequence>MDLDAQTLVNEYVAIGEHAGIPDVHVCIVCIRKTRERAEFYCEECLELSSGWNSCNLCLRSLPSVGSKGFCHRCVPTSVLDTDCIQAKNDAIFVLASFYRPMPSCADCGKFLDGGFWCKDCDERGSDLDDEEADELNTLQGEEAIMSGLYPWPTTHGGA</sequence>